<feature type="binding site" evidence="3">
    <location>
        <position position="68"/>
    </location>
    <ligand>
        <name>Mg(2+)</name>
        <dbReference type="ChEBI" id="CHEBI:18420"/>
        <label>1</label>
    </ligand>
</feature>
<dbReference type="InterPro" id="IPR036705">
    <property type="entry name" value="Ribosyl_crysJ1_sf"/>
</dbReference>
<feature type="binding site" evidence="3">
    <location>
        <position position="269"/>
    </location>
    <ligand>
        <name>Mg(2+)</name>
        <dbReference type="ChEBI" id="CHEBI:18420"/>
        <label>1</label>
    </ligand>
</feature>
<feature type="binding site" evidence="3">
    <location>
        <position position="66"/>
    </location>
    <ligand>
        <name>Mg(2+)</name>
        <dbReference type="ChEBI" id="CHEBI:18420"/>
        <label>1</label>
    </ligand>
</feature>
<protein>
    <recommendedName>
        <fullName evidence="6">ADP-ribosylglycohydrolase</fullName>
    </recommendedName>
</protein>
<dbReference type="Gene3D" id="1.10.4080.10">
    <property type="entry name" value="ADP-ribosylation/Crystallin J1"/>
    <property type="match status" value="1"/>
</dbReference>
<comment type="caution">
    <text evidence="4">The sequence shown here is derived from an EMBL/GenBank/DDBJ whole genome shotgun (WGS) entry which is preliminary data.</text>
</comment>
<evidence type="ECO:0000313" key="5">
    <source>
        <dbReference type="Proteomes" id="UP000324611"/>
    </source>
</evidence>
<evidence type="ECO:0000256" key="3">
    <source>
        <dbReference type="PIRSR" id="PIRSR605502-1"/>
    </source>
</evidence>
<comment type="cofactor">
    <cofactor evidence="3">
        <name>Mg(2+)</name>
        <dbReference type="ChEBI" id="CHEBI:18420"/>
    </cofactor>
    <text evidence="3">Binds 2 magnesium ions per subunit.</text>
</comment>
<dbReference type="GO" id="GO:0046872">
    <property type="term" value="F:metal ion binding"/>
    <property type="evidence" value="ECO:0007669"/>
    <property type="project" value="UniProtKB-KW"/>
</dbReference>
<comment type="similarity">
    <text evidence="1">Belongs to the ADP-ribosylglycohydrolase family.</text>
</comment>
<name>A0A5B2VK94_9BACT</name>
<dbReference type="InterPro" id="IPR005502">
    <property type="entry name" value="Ribosyl_crysJ1"/>
</dbReference>
<feature type="binding site" evidence="3">
    <location>
        <position position="268"/>
    </location>
    <ligand>
        <name>Mg(2+)</name>
        <dbReference type="ChEBI" id="CHEBI:18420"/>
        <label>1</label>
    </ligand>
</feature>
<organism evidence="4 5">
    <name type="scientific">Chitinophaga agrisoli</name>
    <dbReference type="NCBI Taxonomy" id="2607653"/>
    <lineage>
        <taxon>Bacteria</taxon>
        <taxon>Pseudomonadati</taxon>
        <taxon>Bacteroidota</taxon>
        <taxon>Chitinophagia</taxon>
        <taxon>Chitinophagales</taxon>
        <taxon>Chitinophagaceae</taxon>
        <taxon>Chitinophaga</taxon>
    </lineage>
</organism>
<evidence type="ECO:0008006" key="6">
    <source>
        <dbReference type="Google" id="ProtNLM"/>
    </source>
</evidence>
<evidence type="ECO:0000256" key="1">
    <source>
        <dbReference type="ARBA" id="ARBA00010702"/>
    </source>
</evidence>
<accession>A0A5B2VK94</accession>
<dbReference type="AlphaFoldDB" id="A0A5B2VK94"/>
<dbReference type="Pfam" id="PF03747">
    <property type="entry name" value="ADP_ribosyl_GH"/>
    <property type="match status" value="1"/>
</dbReference>
<dbReference type="EMBL" id="VUOC01000004">
    <property type="protein sequence ID" value="KAA2238956.1"/>
    <property type="molecule type" value="Genomic_DNA"/>
</dbReference>
<reference evidence="4 5" key="2">
    <citation type="submission" date="2019-09" db="EMBL/GenBank/DDBJ databases">
        <authorList>
            <person name="Jin C."/>
        </authorList>
    </citation>
    <scope>NUCLEOTIDE SEQUENCE [LARGE SCALE GENOMIC DNA]</scope>
    <source>
        <strain evidence="4 5">BN140078</strain>
    </source>
</reference>
<feature type="binding site" evidence="3">
    <location>
        <position position="266"/>
    </location>
    <ligand>
        <name>Mg(2+)</name>
        <dbReference type="ChEBI" id="CHEBI:18420"/>
        <label>1</label>
    </ligand>
</feature>
<evidence type="ECO:0000313" key="4">
    <source>
        <dbReference type="EMBL" id="KAA2238956.1"/>
    </source>
</evidence>
<dbReference type="SUPFAM" id="SSF101478">
    <property type="entry name" value="ADP-ribosylglycohydrolase"/>
    <property type="match status" value="1"/>
</dbReference>
<feature type="binding site" evidence="3">
    <location>
        <position position="67"/>
    </location>
    <ligand>
        <name>Mg(2+)</name>
        <dbReference type="ChEBI" id="CHEBI:18420"/>
        <label>1</label>
    </ligand>
</feature>
<proteinExistence type="inferred from homology"/>
<keyword evidence="5" id="KW-1185">Reference proteome</keyword>
<sequence>MFAANDHQLNAEEKNISIEDRLVACLIGGAIGDAWGSAFENQPKVDNRKTFYWAPPKEPIREWAFTDDTQLTMATCEALLENKMVSPEILARYFVKYYRQRRLSGLGASTLKAIRELEAGVHWSQVGRSGEYAAGNGAAMRIAPFAFQTNLSREDLRQLCRITHRNEEAYVGALAVVLAIRAAIAGTWDGSNNLLEIIIPQLPDTLVRDRFITINERNASIADIATLGTDGYVVNAIPFAIFAASRVKGGEDMYGMFQSVIEAGGDTDTNASIAGQIAGALVGMEGIPVDLIEKMTDLDDFDRLIEIVDRMRNYVS</sequence>
<dbReference type="GO" id="GO:0016787">
    <property type="term" value="F:hydrolase activity"/>
    <property type="evidence" value="ECO:0007669"/>
    <property type="project" value="UniProtKB-KW"/>
</dbReference>
<dbReference type="PANTHER" id="PTHR16222:SF24">
    <property type="entry name" value="ADP-RIBOSYLHYDROLASE ARH3"/>
    <property type="match status" value="1"/>
</dbReference>
<evidence type="ECO:0000256" key="2">
    <source>
        <dbReference type="ARBA" id="ARBA00022801"/>
    </source>
</evidence>
<gene>
    <name evidence="4" type="ORF">F0L74_22335</name>
</gene>
<reference evidence="4 5" key="1">
    <citation type="submission" date="2019-09" db="EMBL/GenBank/DDBJ databases">
        <title>Chitinophaga ginsengihumi sp. nov., isolated from soil of ginseng rhizosphere.</title>
        <authorList>
            <person name="Lee J."/>
        </authorList>
    </citation>
    <scope>NUCLEOTIDE SEQUENCE [LARGE SCALE GENOMIC DNA]</scope>
    <source>
        <strain evidence="4 5">BN140078</strain>
    </source>
</reference>
<keyword evidence="2" id="KW-0378">Hydrolase</keyword>
<keyword evidence="3" id="KW-0479">Metal-binding</keyword>
<dbReference type="InterPro" id="IPR050792">
    <property type="entry name" value="ADP-ribosylglycohydrolase"/>
</dbReference>
<dbReference type="Proteomes" id="UP000324611">
    <property type="component" value="Unassembled WGS sequence"/>
</dbReference>
<keyword evidence="3" id="KW-0460">Magnesium</keyword>
<dbReference type="PANTHER" id="PTHR16222">
    <property type="entry name" value="ADP-RIBOSYLGLYCOHYDROLASE"/>
    <property type="match status" value="1"/>
</dbReference>